<dbReference type="PATRIC" id="fig|158899.10.peg.2620"/>
<dbReference type="UniPathway" id="UPA00223">
    <property type="reaction ID" value="UER01008"/>
</dbReference>
<evidence type="ECO:0000313" key="1">
    <source>
        <dbReference type="EMBL" id="AMO95295.1"/>
    </source>
</evidence>
<dbReference type="EMBL" id="CP013232">
    <property type="protein sequence ID" value="AMO95295.1"/>
    <property type="molecule type" value="Genomic_DNA"/>
</dbReference>
<dbReference type="GO" id="GO:0006099">
    <property type="term" value="P:tricarboxylic acid cycle"/>
    <property type="evidence" value="ECO:0007669"/>
    <property type="project" value="UniProtKB-UniPathway"/>
</dbReference>
<reference evidence="1 2" key="1">
    <citation type="submission" date="2015-11" db="EMBL/GenBank/DDBJ databases">
        <title>Exploring the genomic traits of fungus-feeding bacterial genus Collimonas.</title>
        <authorList>
            <person name="Song C."/>
            <person name="Schmidt R."/>
            <person name="de Jager V."/>
            <person name="Krzyzanowska D."/>
            <person name="Jongedijk E."/>
            <person name="Cankar K."/>
            <person name="Beekwilder J."/>
            <person name="van Veen A."/>
            <person name="de Boer W."/>
            <person name="van Veen J.A."/>
            <person name="Garbeva P."/>
        </authorList>
    </citation>
    <scope>NUCLEOTIDE SEQUENCE [LARGE SCALE GENOMIC DNA]</scope>
    <source>
        <strain evidence="1 2">Ter6</strain>
    </source>
</reference>
<proteinExistence type="predicted"/>
<protein>
    <submittedName>
        <fullName evidence="1">Malate:quinone oxidoreductase family protein</fullName>
    </submittedName>
</protein>
<dbReference type="Proteomes" id="UP000072421">
    <property type="component" value="Chromosome"/>
</dbReference>
<evidence type="ECO:0000313" key="2">
    <source>
        <dbReference type="Proteomes" id="UP000072421"/>
    </source>
</evidence>
<accession>A0A127PC93</accession>
<sequence>MDDKSEVHITQAIGINENFQISRQFWSHKFARSFPLMDKSSMRTRSCLRRHGQAPLKLCN</sequence>
<gene>
    <name evidence="1" type="ORF">CFter6_2627</name>
</gene>
<name>A0A127PC93_9BURK</name>
<organism evidence="1">
    <name type="scientific">Collimonas fungivorans</name>
    <dbReference type="NCBI Taxonomy" id="158899"/>
    <lineage>
        <taxon>Bacteria</taxon>
        <taxon>Pseudomonadati</taxon>
        <taxon>Pseudomonadota</taxon>
        <taxon>Betaproteobacteria</taxon>
        <taxon>Burkholderiales</taxon>
        <taxon>Oxalobacteraceae</taxon>
        <taxon>Collimonas</taxon>
    </lineage>
</organism>
<dbReference type="AlphaFoldDB" id="A0A127PC93"/>